<proteinExistence type="predicted"/>
<evidence type="ECO:0000313" key="2">
    <source>
        <dbReference type="Proteomes" id="UP000784294"/>
    </source>
</evidence>
<dbReference type="SUPFAM" id="SSF49265">
    <property type="entry name" value="Fibronectin type III"/>
    <property type="match status" value="1"/>
</dbReference>
<protein>
    <recommendedName>
        <fullName evidence="3">Fibronectin type-III domain-containing protein</fullName>
    </recommendedName>
</protein>
<reference evidence="1" key="1">
    <citation type="submission" date="2018-11" db="EMBL/GenBank/DDBJ databases">
        <authorList>
            <consortium name="Pathogen Informatics"/>
        </authorList>
    </citation>
    <scope>NUCLEOTIDE SEQUENCE</scope>
</reference>
<keyword evidence="2" id="KW-1185">Reference proteome</keyword>
<sequence>MTATNVDGTPGAVLTKITSDNPPTCNLKFTIIATIATKERIMTTAKPDDTIYDFPSSTNIQLKAVALTAILKSDPSDIVSVNIPPYKQGKPPPDVKSLELTGTSPKSITALWTAPDIVDIVGYLISTTLVKDSQPYPQYIATEIGSGSFEIPDLTECSWCSSYDSNFVSYKVDDAYMVWLTDVRYAGADNRQPQHLTLVDAASFPNNTD</sequence>
<dbReference type="EMBL" id="CAAALY010270427">
    <property type="protein sequence ID" value="VEL41665.1"/>
    <property type="molecule type" value="Genomic_DNA"/>
</dbReference>
<evidence type="ECO:0008006" key="3">
    <source>
        <dbReference type="Google" id="ProtNLM"/>
    </source>
</evidence>
<accession>A0A3S5AP24</accession>
<gene>
    <name evidence="1" type="ORF">PXEA_LOCUS35105</name>
</gene>
<name>A0A3S5AP24_9PLAT</name>
<organism evidence="1 2">
    <name type="scientific">Protopolystoma xenopodis</name>
    <dbReference type="NCBI Taxonomy" id="117903"/>
    <lineage>
        <taxon>Eukaryota</taxon>
        <taxon>Metazoa</taxon>
        <taxon>Spiralia</taxon>
        <taxon>Lophotrochozoa</taxon>
        <taxon>Platyhelminthes</taxon>
        <taxon>Monogenea</taxon>
        <taxon>Polyopisthocotylea</taxon>
        <taxon>Polystomatidea</taxon>
        <taxon>Polystomatidae</taxon>
        <taxon>Protopolystoma</taxon>
    </lineage>
</organism>
<dbReference type="InterPro" id="IPR036116">
    <property type="entry name" value="FN3_sf"/>
</dbReference>
<dbReference type="Proteomes" id="UP000784294">
    <property type="component" value="Unassembled WGS sequence"/>
</dbReference>
<dbReference type="AlphaFoldDB" id="A0A3S5AP24"/>
<comment type="caution">
    <text evidence="1">The sequence shown here is derived from an EMBL/GenBank/DDBJ whole genome shotgun (WGS) entry which is preliminary data.</text>
</comment>
<evidence type="ECO:0000313" key="1">
    <source>
        <dbReference type="EMBL" id="VEL41665.1"/>
    </source>
</evidence>